<dbReference type="GO" id="GO:0051301">
    <property type="term" value="P:cell division"/>
    <property type="evidence" value="ECO:0007669"/>
    <property type="project" value="InterPro"/>
</dbReference>
<accession>X1A5N6</accession>
<dbReference type="InterPro" id="IPR004101">
    <property type="entry name" value="Mur_ligase_C"/>
</dbReference>
<evidence type="ECO:0000313" key="4">
    <source>
        <dbReference type="EMBL" id="GAG65477.1"/>
    </source>
</evidence>
<dbReference type="GO" id="GO:0005737">
    <property type="term" value="C:cytoplasm"/>
    <property type="evidence" value="ECO:0007669"/>
    <property type="project" value="InterPro"/>
</dbReference>
<evidence type="ECO:0008006" key="5">
    <source>
        <dbReference type="Google" id="ProtNLM"/>
    </source>
</evidence>
<name>X1A5N6_9ZZZZ</name>
<dbReference type="InterPro" id="IPR036565">
    <property type="entry name" value="Mur-like_cat_sf"/>
</dbReference>
<proteinExistence type="inferred from homology"/>
<dbReference type="GO" id="GO:0016881">
    <property type="term" value="F:acid-amino acid ligase activity"/>
    <property type="evidence" value="ECO:0007669"/>
    <property type="project" value="InterPro"/>
</dbReference>
<dbReference type="EMBL" id="BART01001257">
    <property type="protein sequence ID" value="GAG65477.1"/>
    <property type="molecule type" value="Genomic_DNA"/>
</dbReference>
<feature type="domain" description="Mur ligase C-terminal" evidence="2">
    <location>
        <begin position="161"/>
        <end position="291"/>
    </location>
</feature>
<comment type="similarity">
    <text evidence="1">Belongs to the MurCDEF family. MurE subfamily.</text>
</comment>
<evidence type="ECO:0000256" key="1">
    <source>
        <dbReference type="ARBA" id="ARBA00005898"/>
    </source>
</evidence>
<dbReference type="GO" id="GO:0008360">
    <property type="term" value="P:regulation of cell shape"/>
    <property type="evidence" value="ECO:0007669"/>
    <property type="project" value="InterPro"/>
</dbReference>
<organism evidence="4">
    <name type="scientific">marine sediment metagenome</name>
    <dbReference type="NCBI Taxonomy" id="412755"/>
    <lineage>
        <taxon>unclassified sequences</taxon>
        <taxon>metagenomes</taxon>
        <taxon>ecological metagenomes</taxon>
    </lineage>
</organism>
<dbReference type="SUPFAM" id="SSF53623">
    <property type="entry name" value="MurD-like peptide ligases, catalytic domain"/>
    <property type="match status" value="1"/>
</dbReference>
<feature type="domain" description="Mur ligase central" evidence="3">
    <location>
        <begin position="1"/>
        <end position="138"/>
    </location>
</feature>
<dbReference type="SUPFAM" id="SSF53244">
    <property type="entry name" value="MurD-like peptide ligases, peptide-binding domain"/>
    <property type="match status" value="1"/>
</dbReference>
<dbReference type="NCBIfam" id="TIGR01085">
    <property type="entry name" value="murE"/>
    <property type="match status" value="1"/>
</dbReference>
<dbReference type="Gene3D" id="3.90.190.20">
    <property type="entry name" value="Mur ligase, C-terminal domain"/>
    <property type="match status" value="1"/>
</dbReference>
<dbReference type="AlphaFoldDB" id="X1A5N6"/>
<dbReference type="Pfam" id="PF02875">
    <property type="entry name" value="Mur_ligase_C"/>
    <property type="match status" value="1"/>
</dbReference>
<protein>
    <recommendedName>
        <fullName evidence="5">Mur ligase central domain-containing protein</fullName>
    </recommendedName>
</protein>
<comment type="caution">
    <text evidence="4">The sequence shown here is derived from an EMBL/GenBank/DDBJ whole genome shotgun (WGS) entry which is preliminary data.</text>
</comment>
<gene>
    <name evidence="4" type="ORF">S01H4_04626</name>
</gene>
<dbReference type="NCBIfam" id="NF001126">
    <property type="entry name" value="PRK00139.1-4"/>
    <property type="match status" value="1"/>
</dbReference>
<dbReference type="InterPro" id="IPR005761">
    <property type="entry name" value="UDP-N-AcMur-Glu-dNH2Pim_ligase"/>
</dbReference>
<evidence type="ECO:0000259" key="3">
    <source>
        <dbReference type="Pfam" id="PF08245"/>
    </source>
</evidence>
<evidence type="ECO:0000259" key="2">
    <source>
        <dbReference type="Pfam" id="PF02875"/>
    </source>
</evidence>
<dbReference type="PANTHER" id="PTHR23135:SF4">
    <property type="entry name" value="UDP-N-ACETYLMURAMOYL-L-ALANYL-D-GLUTAMATE--2,6-DIAMINOPIMELATE LIGASE MURE HOMOLOG, CHLOROPLASTIC"/>
    <property type="match status" value="1"/>
</dbReference>
<sequence>MEVSSHSIDLHRVDYLKFNYLVFTNLSQDHLDYHKDMASYFNVKKKLFLEEYRYVYGGEKAVINIDNNYGKRIFKSTDLERISYSLKSDRASVWASNIKNSISGIEMDVNTSDGKKFNISSSLCGYFNIYNILAAAGICIDMGIKNSSIQRGIKSLYGVGGRFEKIDSDRKSTVIVDYAHTPDGLENVLATIKQILKPGGRIISVFGCGGDRDKEKRKIMGHISGQQADFTVITSDNPRTERPDSIISMIEEGLMESGSKEYIKETDRKKAIFKALEMTRKNDVVLIAGKGHENYQEFKDYRIPFCDREVVKEWAAEENERKNKS</sequence>
<reference evidence="4" key="1">
    <citation type="journal article" date="2014" name="Front. Microbiol.">
        <title>High frequency of phylogenetically diverse reductive dehalogenase-homologous genes in deep subseafloor sedimentary metagenomes.</title>
        <authorList>
            <person name="Kawai M."/>
            <person name="Futagami T."/>
            <person name="Toyoda A."/>
            <person name="Takaki Y."/>
            <person name="Nishi S."/>
            <person name="Hori S."/>
            <person name="Arai W."/>
            <person name="Tsubouchi T."/>
            <person name="Morono Y."/>
            <person name="Uchiyama I."/>
            <person name="Ito T."/>
            <person name="Fujiyama A."/>
            <person name="Inagaki F."/>
            <person name="Takami H."/>
        </authorList>
    </citation>
    <scope>NUCLEOTIDE SEQUENCE</scope>
    <source>
        <strain evidence="4">Expedition CK06-06</strain>
    </source>
</reference>
<dbReference type="PANTHER" id="PTHR23135">
    <property type="entry name" value="MUR LIGASE FAMILY MEMBER"/>
    <property type="match status" value="1"/>
</dbReference>
<dbReference type="Gene3D" id="3.40.1190.10">
    <property type="entry name" value="Mur-like, catalytic domain"/>
    <property type="match status" value="1"/>
</dbReference>
<dbReference type="InterPro" id="IPR036615">
    <property type="entry name" value="Mur_ligase_C_dom_sf"/>
</dbReference>
<dbReference type="InterPro" id="IPR013221">
    <property type="entry name" value="Mur_ligase_cen"/>
</dbReference>
<dbReference type="GO" id="GO:0005524">
    <property type="term" value="F:ATP binding"/>
    <property type="evidence" value="ECO:0007669"/>
    <property type="project" value="InterPro"/>
</dbReference>
<dbReference type="Pfam" id="PF08245">
    <property type="entry name" value="Mur_ligase_M"/>
    <property type="match status" value="1"/>
</dbReference>